<reference evidence="2" key="1">
    <citation type="journal article" date="2017" name="Nat. Ecol. Evol.">
        <title>Genome expansion and lineage-specific genetic innovations in the forest pathogenic fungi Armillaria.</title>
        <authorList>
            <person name="Sipos G."/>
            <person name="Prasanna A.N."/>
            <person name="Walter M.C."/>
            <person name="O'Connor E."/>
            <person name="Balint B."/>
            <person name="Krizsan K."/>
            <person name="Kiss B."/>
            <person name="Hess J."/>
            <person name="Varga T."/>
            <person name="Slot J."/>
            <person name="Riley R."/>
            <person name="Boka B."/>
            <person name="Rigling D."/>
            <person name="Barry K."/>
            <person name="Lee J."/>
            <person name="Mihaltcheva S."/>
            <person name="LaButti K."/>
            <person name="Lipzen A."/>
            <person name="Waldron R."/>
            <person name="Moloney N.M."/>
            <person name="Sperisen C."/>
            <person name="Kredics L."/>
            <person name="Vagvoelgyi C."/>
            <person name="Patrignani A."/>
            <person name="Fitzpatrick D."/>
            <person name="Nagy I."/>
            <person name="Doyle S."/>
            <person name="Anderson J.B."/>
            <person name="Grigoriev I.V."/>
            <person name="Gueldener U."/>
            <person name="Muensterkoetter M."/>
            <person name="Nagy L.G."/>
        </authorList>
    </citation>
    <scope>NUCLEOTIDE SEQUENCE [LARGE SCALE GENOMIC DNA]</scope>
    <source>
        <strain evidence="2">28-4</strain>
    </source>
</reference>
<name>A0A2H3AYT9_9AGAR</name>
<accession>A0A2H3AYT9</accession>
<organism evidence="1 2">
    <name type="scientific">Armillaria solidipes</name>
    <dbReference type="NCBI Taxonomy" id="1076256"/>
    <lineage>
        <taxon>Eukaryota</taxon>
        <taxon>Fungi</taxon>
        <taxon>Dikarya</taxon>
        <taxon>Basidiomycota</taxon>
        <taxon>Agaricomycotina</taxon>
        <taxon>Agaricomycetes</taxon>
        <taxon>Agaricomycetidae</taxon>
        <taxon>Agaricales</taxon>
        <taxon>Marasmiineae</taxon>
        <taxon>Physalacriaceae</taxon>
        <taxon>Armillaria</taxon>
    </lineage>
</organism>
<dbReference type="AlphaFoldDB" id="A0A2H3AYT9"/>
<dbReference type="Proteomes" id="UP000218334">
    <property type="component" value="Unassembled WGS sequence"/>
</dbReference>
<dbReference type="EMBL" id="KZ293494">
    <property type="protein sequence ID" value="PBK60002.1"/>
    <property type="molecule type" value="Genomic_DNA"/>
</dbReference>
<keyword evidence="2" id="KW-1185">Reference proteome</keyword>
<evidence type="ECO:0000313" key="2">
    <source>
        <dbReference type="Proteomes" id="UP000218334"/>
    </source>
</evidence>
<protein>
    <submittedName>
        <fullName evidence="1">Uncharacterized protein</fullName>
    </submittedName>
</protein>
<evidence type="ECO:0000313" key="1">
    <source>
        <dbReference type="EMBL" id="PBK60002.1"/>
    </source>
</evidence>
<proteinExistence type="predicted"/>
<gene>
    <name evidence="1" type="ORF">ARMSODRAFT_982670</name>
</gene>
<sequence length="108" mass="12191">MDVKWRLAACTLLCLQLNPGDPEKRYHIRDNQENHQAWSRNRYQLKGLLLSASLQTASAIRQAMSMLPSPWRLPNREKVVLCQESCNTSDKGLLANVTSVAIVSELAK</sequence>